<sequence>MSKNYTVIAHRGLSGRYPENTMPAFQAAIELGVERIEIDLHMTKDRQLVVMHDDSVNRTSNGSGKIKDFTLEELKQLDVGGWKNQRFEGERIPTFEEVLELFKHRPEALLIELKKPRQYPGIEKAVLTALDRHHYQRNQAIIQSFDIKSMQLMAASQQTYPIGVLISKKLFWNRQPRFKDIAHFADYVNPNYELVTHSFVSRAHAEGLTVYPYTVNTTETEKHLRELGVDGVISDVPEQLDSWSEIET</sequence>
<organism evidence="2 3">
    <name type="scientific">Staphylococcus auricularis</name>
    <dbReference type="NCBI Taxonomy" id="29379"/>
    <lineage>
        <taxon>Bacteria</taxon>
        <taxon>Bacillati</taxon>
        <taxon>Bacillota</taxon>
        <taxon>Bacilli</taxon>
        <taxon>Bacillales</taxon>
        <taxon>Staphylococcaceae</taxon>
        <taxon>Staphylococcus</taxon>
    </lineage>
</organism>
<comment type="caution">
    <text evidence="2">The sequence shown here is derived from an EMBL/GenBank/DDBJ whole genome shotgun (WGS) entry which is preliminary data.</text>
</comment>
<name>A0ABX5IHP3_9STAP</name>
<dbReference type="InterPro" id="IPR030395">
    <property type="entry name" value="GP_PDE_dom"/>
</dbReference>
<dbReference type="PROSITE" id="PS51704">
    <property type="entry name" value="GP_PDE"/>
    <property type="match status" value="1"/>
</dbReference>
<gene>
    <name evidence="2" type="ORF">BU607_03160</name>
</gene>
<dbReference type="Pfam" id="PF03009">
    <property type="entry name" value="GDPD"/>
    <property type="match status" value="1"/>
</dbReference>
<dbReference type="EMBL" id="PZDI01000009">
    <property type="protein sequence ID" value="PTH18939.1"/>
    <property type="molecule type" value="Genomic_DNA"/>
</dbReference>
<keyword evidence="3" id="KW-1185">Reference proteome</keyword>
<protein>
    <submittedName>
        <fullName evidence="2">Glycerophosphodiester phosphodiesterase</fullName>
    </submittedName>
</protein>
<evidence type="ECO:0000259" key="1">
    <source>
        <dbReference type="PROSITE" id="PS51704"/>
    </source>
</evidence>
<accession>A0ABX5IHP3</accession>
<dbReference type="InterPro" id="IPR017946">
    <property type="entry name" value="PLC-like_Pdiesterase_TIM-brl"/>
</dbReference>
<dbReference type="RefSeq" id="WP_107391599.1">
    <property type="nucleotide sequence ID" value="NZ_JAHCOE010000001.1"/>
</dbReference>
<feature type="domain" description="GP-PDE" evidence="1">
    <location>
        <begin position="5"/>
        <end position="244"/>
    </location>
</feature>
<evidence type="ECO:0000313" key="2">
    <source>
        <dbReference type="EMBL" id="PTH18939.1"/>
    </source>
</evidence>
<dbReference type="PANTHER" id="PTHR46211:SF1">
    <property type="entry name" value="GLYCEROPHOSPHODIESTER PHOSPHODIESTERASE, CYTOPLASMIC"/>
    <property type="match status" value="1"/>
</dbReference>
<dbReference type="Proteomes" id="UP000242694">
    <property type="component" value="Unassembled WGS sequence"/>
</dbReference>
<dbReference type="PANTHER" id="PTHR46211">
    <property type="entry name" value="GLYCEROPHOSPHORYL DIESTER PHOSPHODIESTERASE"/>
    <property type="match status" value="1"/>
</dbReference>
<dbReference type="SUPFAM" id="SSF51695">
    <property type="entry name" value="PLC-like phosphodiesterases"/>
    <property type="match status" value="1"/>
</dbReference>
<evidence type="ECO:0000313" key="3">
    <source>
        <dbReference type="Proteomes" id="UP000242694"/>
    </source>
</evidence>
<proteinExistence type="predicted"/>
<dbReference type="Gene3D" id="3.20.20.190">
    <property type="entry name" value="Phosphatidylinositol (PI) phosphodiesterase"/>
    <property type="match status" value="1"/>
</dbReference>
<reference evidence="2 3" key="1">
    <citation type="journal article" date="2016" name="Front. Microbiol.">
        <title>Comprehensive Phylogenetic Analysis of Bovine Non-aureus Staphylococci Species Based on Whole-Genome Sequencing.</title>
        <authorList>
            <person name="Naushad S."/>
            <person name="Barkema H.W."/>
            <person name="Luby C."/>
            <person name="Condas L.A."/>
            <person name="Nobrega D.B."/>
            <person name="Carson D.A."/>
            <person name="De Buck J."/>
        </authorList>
    </citation>
    <scope>NUCLEOTIDE SEQUENCE [LARGE SCALE GENOMIC DNA]</scope>
    <source>
        <strain evidence="2 3">SNUC 993</strain>
    </source>
</reference>